<accession>A0A443PMF5</accession>
<dbReference type="InterPro" id="IPR001248">
    <property type="entry name" value="Pur-cyt_permease"/>
</dbReference>
<feature type="transmembrane region" description="Helical" evidence="6">
    <location>
        <begin position="464"/>
        <end position="482"/>
    </location>
</feature>
<evidence type="ECO:0000256" key="6">
    <source>
        <dbReference type="SAM" id="Phobius"/>
    </source>
</evidence>
<feature type="transmembrane region" description="Helical" evidence="6">
    <location>
        <begin position="269"/>
        <end position="291"/>
    </location>
</feature>
<evidence type="ECO:0000256" key="1">
    <source>
        <dbReference type="ARBA" id="ARBA00004141"/>
    </source>
</evidence>
<feature type="transmembrane region" description="Helical" evidence="6">
    <location>
        <begin position="346"/>
        <end position="364"/>
    </location>
</feature>
<protein>
    <submittedName>
        <fullName evidence="7">Permease cytosine/purines uracil thiamine allantoin</fullName>
    </submittedName>
</protein>
<dbReference type="InterPro" id="IPR045225">
    <property type="entry name" value="Uracil/uridine/allantoin_perm"/>
</dbReference>
<feature type="transmembrane region" description="Helical" evidence="6">
    <location>
        <begin position="37"/>
        <end position="57"/>
    </location>
</feature>
<evidence type="ECO:0000313" key="7">
    <source>
        <dbReference type="EMBL" id="RWR91950.1"/>
    </source>
</evidence>
<keyword evidence="8" id="KW-1185">Reference proteome</keyword>
<dbReference type="PANTHER" id="PTHR30618:SF0">
    <property type="entry name" value="PURINE-URACIL PERMEASE NCS1"/>
    <property type="match status" value="1"/>
</dbReference>
<comment type="subcellular location">
    <subcellularLocation>
        <location evidence="1">Membrane</location>
        <topology evidence="1">Multi-pass membrane protein</topology>
    </subcellularLocation>
</comment>
<organism evidence="7 8">
    <name type="scientific">Cinnamomum micranthum f. kanehirae</name>
    <dbReference type="NCBI Taxonomy" id="337451"/>
    <lineage>
        <taxon>Eukaryota</taxon>
        <taxon>Viridiplantae</taxon>
        <taxon>Streptophyta</taxon>
        <taxon>Embryophyta</taxon>
        <taxon>Tracheophyta</taxon>
        <taxon>Spermatophyta</taxon>
        <taxon>Magnoliopsida</taxon>
        <taxon>Magnoliidae</taxon>
        <taxon>Laurales</taxon>
        <taxon>Lauraceae</taxon>
        <taxon>Cinnamomum</taxon>
    </lineage>
</organism>
<feature type="transmembrane region" description="Helical" evidence="6">
    <location>
        <begin position="384"/>
        <end position="404"/>
    </location>
</feature>
<dbReference type="STRING" id="337451.A0A443PMF5"/>
<evidence type="ECO:0000256" key="2">
    <source>
        <dbReference type="ARBA" id="ARBA00008974"/>
    </source>
</evidence>
<feature type="transmembrane region" description="Helical" evidence="6">
    <location>
        <begin position="424"/>
        <end position="444"/>
    </location>
</feature>
<comment type="caution">
    <text evidence="7">The sequence shown here is derived from an EMBL/GenBank/DDBJ whole genome shotgun (WGS) entry which is preliminary data.</text>
</comment>
<gene>
    <name evidence="7" type="ORF">CKAN_02113700</name>
</gene>
<feature type="transmembrane region" description="Helical" evidence="6">
    <location>
        <begin position="188"/>
        <end position="206"/>
    </location>
</feature>
<dbReference type="PANTHER" id="PTHR30618">
    <property type="entry name" value="NCS1 FAMILY PURINE/PYRIMIDINE TRANSPORTER"/>
    <property type="match status" value="1"/>
</dbReference>
<evidence type="ECO:0000256" key="3">
    <source>
        <dbReference type="ARBA" id="ARBA00022692"/>
    </source>
</evidence>
<dbReference type="OrthoDB" id="2018619at2759"/>
<dbReference type="AlphaFoldDB" id="A0A443PMF5"/>
<proteinExistence type="inferred from homology"/>
<dbReference type="Gene3D" id="1.10.4160.10">
    <property type="entry name" value="Hydantoin permease"/>
    <property type="match status" value="1"/>
</dbReference>
<feature type="transmembrane region" description="Helical" evidence="6">
    <location>
        <begin position="226"/>
        <end position="248"/>
    </location>
</feature>
<sequence length="509" mass="55229">MAGVDRAKEEEVIEKHTNPDLAPISPSQRTLSAYDMASLWVGLVTSVTTYYVVASLVQEGMSWWQGLLTLLAADLIILTTLILTAVPGTRFGIPFPILARSSFGIHGAHIATLLRSLVACGWFGIETWIGGQAIYVILPSSFKNSSFGVTISWLGTTPLELSCFFAFWAAQLAIIWKGMVGIQYMEKYSSPVLVCLTLSLLCWAYIKAGGFGRMLSLPSRLTKSEFWALFFPSLTACIGSWASVSLNIPDFSRYAKSQMDQVLGQVGMPLFMIAFAFVGLAVTSSTEVIFGHVISNPITLLGEIGGVFSKVIGMLGIVLAVLTTNIPANVVAPANALVNLSPSHFSFWRGALVTAVLGILFQPWRIFANTNSFVYTWLVGYSALLGPLGGIILTDYYLVCGMMLDVNALYSTSPLGRYYYCRGYNLRAIAALVIAILPVIPGFLHKVGILKACAGGLVVIYYNGWFFGFSSGGIIYLFLTCFRTQKKTAKAIEPLLLAPECSALPHTDL</sequence>
<dbReference type="GO" id="GO:0015205">
    <property type="term" value="F:nucleobase transmembrane transporter activity"/>
    <property type="evidence" value="ECO:0007669"/>
    <property type="project" value="TreeGrafter"/>
</dbReference>
<dbReference type="EMBL" id="QPKB01000009">
    <property type="protein sequence ID" value="RWR91950.1"/>
    <property type="molecule type" value="Genomic_DNA"/>
</dbReference>
<feature type="transmembrane region" description="Helical" evidence="6">
    <location>
        <begin position="63"/>
        <end position="86"/>
    </location>
</feature>
<dbReference type="Pfam" id="PF02133">
    <property type="entry name" value="Transp_cyt_pur"/>
    <property type="match status" value="1"/>
</dbReference>
<evidence type="ECO:0000256" key="4">
    <source>
        <dbReference type="ARBA" id="ARBA00022989"/>
    </source>
</evidence>
<keyword evidence="3 6" id="KW-0812">Transmembrane</keyword>
<keyword evidence="5 6" id="KW-0472">Membrane</keyword>
<reference evidence="7 8" key="1">
    <citation type="journal article" date="2019" name="Nat. Plants">
        <title>Stout camphor tree genome fills gaps in understanding of flowering plant genome evolution.</title>
        <authorList>
            <person name="Chaw S.M."/>
            <person name="Liu Y.C."/>
            <person name="Wu Y.W."/>
            <person name="Wang H.Y."/>
            <person name="Lin C.I."/>
            <person name="Wu C.S."/>
            <person name="Ke H.M."/>
            <person name="Chang L.Y."/>
            <person name="Hsu C.Y."/>
            <person name="Yang H.T."/>
            <person name="Sudianto E."/>
            <person name="Hsu M.H."/>
            <person name="Wu K.P."/>
            <person name="Wang L.N."/>
            <person name="Leebens-Mack J.H."/>
            <person name="Tsai I.J."/>
        </authorList>
    </citation>
    <scope>NUCLEOTIDE SEQUENCE [LARGE SCALE GENOMIC DNA]</scope>
    <source>
        <strain evidence="8">cv. Chaw 1501</strain>
        <tissue evidence="7">Young leaves</tissue>
    </source>
</reference>
<evidence type="ECO:0000313" key="8">
    <source>
        <dbReference type="Proteomes" id="UP000283530"/>
    </source>
</evidence>
<evidence type="ECO:0000256" key="5">
    <source>
        <dbReference type="ARBA" id="ARBA00023136"/>
    </source>
</evidence>
<dbReference type="FunFam" id="1.10.4160.10:FF:000001">
    <property type="entry name" value="Uracil permease, putative"/>
    <property type="match status" value="1"/>
</dbReference>
<dbReference type="CDD" id="cd11485">
    <property type="entry name" value="SLC-NCS1sbd_YbbW-like"/>
    <property type="match status" value="1"/>
</dbReference>
<name>A0A443PMF5_9MAGN</name>
<feature type="transmembrane region" description="Helical" evidence="6">
    <location>
        <begin position="311"/>
        <end position="334"/>
    </location>
</feature>
<comment type="similarity">
    <text evidence="2">Belongs to the purine-cytosine permease (2.A.39) family.</text>
</comment>
<feature type="transmembrane region" description="Helical" evidence="6">
    <location>
        <begin position="107"/>
        <end position="131"/>
    </location>
</feature>
<dbReference type="GO" id="GO:0005886">
    <property type="term" value="C:plasma membrane"/>
    <property type="evidence" value="ECO:0007669"/>
    <property type="project" value="TreeGrafter"/>
</dbReference>
<feature type="transmembrane region" description="Helical" evidence="6">
    <location>
        <begin position="151"/>
        <end position="176"/>
    </location>
</feature>
<keyword evidence="4 6" id="KW-1133">Transmembrane helix</keyword>
<dbReference type="Proteomes" id="UP000283530">
    <property type="component" value="Unassembled WGS sequence"/>
</dbReference>